<dbReference type="InterPro" id="IPR018511">
    <property type="entry name" value="Hemolysin-typ_Ca-bd_CS"/>
</dbReference>
<dbReference type="EMBL" id="JBHRSB010000002">
    <property type="protein sequence ID" value="MFC2999553.1"/>
    <property type="molecule type" value="Genomic_DNA"/>
</dbReference>
<feature type="region of interest" description="Disordered" evidence="1">
    <location>
        <begin position="235"/>
        <end position="267"/>
    </location>
</feature>
<gene>
    <name evidence="2" type="ORF">ACFOD3_06595</name>
</gene>
<keyword evidence="3" id="KW-1185">Reference proteome</keyword>
<dbReference type="InterPro" id="IPR001343">
    <property type="entry name" value="Hemolysn_Ca-bd"/>
</dbReference>
<evidence type="ECO:0000313" key="3">
    <source>
        <dbReference type="Proteomes" id="UP001595420"/>
    </source>
</evidence>
<dbReference type="PROSITE" id="PS00330">
    <property type="entry name" value="HEMOLYSIN_CALCIUM"/>
    <property type="match status" value="3"/>
</dbReference>
<dbReference type="Proteomes" id="UP001595420">
    <property type="component" value="Unassembled WGS sequence"/>
</dbReference>
<dbReference type="PANTHER" id="PTHR38340">
    <property type="entry name" value="S-LAYER PROTEIN"/>
    <property type="match status" value="1"/>
</dbReference>
<name>A0ABV7BSR8_9PROT</name>
<feature type="region of interest" description="Disordered" evidence="1">
    <location>
        <begin position="1"/>
        <end position="21"/>
    </location>
</feature>
<proteinExistence type="predicted"/>
<reference evidence="3" key="1">
    <citation type="journal article" date="2019" name="Int. J. Syst. Evol. Microbiol.">
        <title>The Global Catalogue of Microorganisms (GCM) 10K type strain sequencing project: providing services to taxonomists for standard genome sequencing and annotation.</title>
        <authorList>
            <consortium name="The Broad Institute Genomics Platform"/>
            <consortium name="The Broad Institute Genome Sequencing Center for Infectious Disease"/>
            <person name="Wu L."/>
            <person name="Ma J."/>
        </authorList>
    </citation>
    <scope>NUCLEOTIDE SEQUENCE [LARGE SCALE GENOMIC DNA]</scope>
    <source>
        <strain evidence="3">CGMCC 1.16855</strain>
    </source>
</reference>
<dbReference type="InterPro" id="IPR050557">
    <property type="entry name" value="RTX_toxin/Mannuronan_C5-epim"/>
</dbReference>
<evidence type="ECO:0000256" key="1">
    <source>
        <dbReference type="SAM" id="MobiDB-lite"/>
    </source>
</evidence>
<feature type="compositionally biased region" description="Basic and acidic residues" evidence="1">
    <location>
        <begin position="1"/>
        <end position="12"/>
    </location>
</feature>
<accession>A0ABV7BSR8</accession>
<dbReference type="PANTHER" id="PTHR38340:SF1">
    <property type="entry name" value="S-LAYER PROTEIN"/>
    <property type="match status" value="1"/>
</dbReference>
<evidence type="ECO:0000313" key="2">
    <source>
        <dbReference type="EMBL" id="MFC2999553.1"/>
    </source>
</evidence>
<sequence length="500" mass="49838">MSHSHHAPDPNHGDGPSLPPVIFQTTLRADQNGDTLTAIDLGRVEFTALNGSGVSGFAEVARLGSRLTVHVHADGLEPDQIHIQHIHGRLSPTGQPQESNTPSLGLDTDGDGFVELGEGLPAYGPILMNLTNPPGAGLSGFPTAPDGSIRYYETFDIGAGQGLAAGIVAEQLFPLELREFVIHGLTVDGSAGAGTTGEIDGTAGYKLVLPVASGEIEAVGSRMIGGASADRILGNRGDDSVRGGGGNDTILGGAGDDQVQGNGGNDAIRGDAGADRLLGNDGNDTITGGTGIDQLIGGAGNDVLAGDSGNFTGRGDLSADVLNGGSGDDTLLIGEGLDVLTGGSGADRFVFRFADPQTPLAAGTGPAFASITDFSAADDTLIFDAAGIRNDASGANFINGGGASGGQVSSFYSGAAAGSNGQGVMVLTDTGFASGALAVQAAQGEQAGDMIVYFNSTVNVASLLVVSAPDTAVSIARFTDITDLGGLQAAGLSASDFIFA</sequence>
<comment type="caution">
    <text evidence="2">The sequence shown here is derived from an EMBL/GenBank/DDBJ whole genome shotgun (WGS) entry which is preliminary data.</text>
</comment>
<organism evidence="2 3">
    <name type="scientific">Falsiroseomonas tokyonensis</name>
    <dbReference type="NCBI Taxonomy" id="430521"/>
    <lineage>
        <taxon>Bacteria</taxon>
        <taxon>Pseudomonadati</taxon>
        <taxon>Pseudomonadota</taxon>
        <taxon>Alphaproteobacteria</taxon>
        <taxon>Acetobacterales</taxon>
        <taxon>Roseomonadaceae</taxon>
        <taxon>Falsiroseomonas</taxon>
    </lineage>
</organism>
<protein>
    <submittedName>
        <fullName evidence="2">Calcium-binding protein</fullName>
    </submittedName>
</protein>
<feature type="compositionally biased region" description="Gly residues" evidence="1">
    <location>
        <begin position="242"/>
        <end position="255"/>
    </location>
</feature>
<dbReference type="Pfam" id="PF00353">
    <property type="entry name" value="HemolysinCabind"/>
    <property type="match status" value="3"/>
</dbReference>
<dbReference type="RefSeq" id="WP_216835635.1">
    <property type="nucleotide sequence ID" value="NZ_JAFNJS010000002.1"/>
</dbReference>